<dbReference type="SUPFAM" id="SSF51126">
    <property type="entry name" value="Pectin lyase-like"/>
    <property type="match status" value="1"/>
</dbReference>
<dbReference type="SMART" id="SM00710">
    <property type="entry name" value="PbH1"/>
    <property type="match status" value="7"/>
</dbReference>
<gene>
    <name evidence="2" type="ORF">PQU92_12740</name>
</gene>
<dbReference type="InterPro" id="IPR006626">
    <property type="entry name" value="PbH1"/>
</dbReference>
<dbReference type="Proteomes" id="UP001214854">
    <property type="component" value="Unassembled WGS sequence"/>
</dbReference>
<proteinExistence type="predicted"/>
<dbReference type="InterPro" id="IPR011050">
    <property type="entry name" value="Pectin_lyase_fold/virulence"/>
</dbReference>
<comment type="caution">
    <text evidence="2">The sequence shown here is derived from an EMBL/GenBank/DDBJ whole genome shotgun (WGS) entry which is preliminary data.</text>
</comment>
<evidence type="ECO:0000256" key="1">
    <source>
        <dbReference type="SAM" id="SignalP"/>
    </source>
</evidence>
<protein>
    <submittedName>
        <fullName evidence="2">Right-handed parallel beta-helix repeat-containing protein</fullName>
    </submittedName>
</protein>
<feature type="signal peptide" evidence="1">
    <location>
        <begin position="1"/>
        <end position="23"/>
    </location>
</feature>
<dbReference type="PANTHER" id="PTHR36453">
    <property type="entry name" value="SECRETED PROTEIN-RELATED"/>
    <property type="match status" value="1"/>
</dbReference>
<name>A0ABT5HVQ3_9CAUL</name>
<keyword evidence="3" id="KW-1185">Reference proteome</keyword>
<dbReference type="Gene3D" id="2.160.20.10">
    <property type="entry name" value="Single-stranded right-handed beta-helix, Pectin lyase-like"/>
    <property type="match status" value="2"/>
</dbReference>
<reference evidence="2 3" key="1">
    <citation type="submission" date="2023-01" db="EMBL/GenBank/DDBJ databases">
        <title>Novel species of the genus Asticcacaulis isolated from rivers.</title>
        <authorList>
            <person name="Lu H."/>
        </authorList>
    </citation>
    <scope>NUCLEOTIDE SEQUENCE [LARGE SCALE GENOMIC DNA]</scope>
    <source>
        <strain evidence="2 3">BYS171W</strain>
    </source>
</reference>
<organism evidence="2 3">
    <name type="scientific">Asticcacaulis aquaticus</name>
    <dbReference type="NCBI Taxonomy" id="2984212"/>
    <lineage>
        <taxon>Bacteria</taxon>
        <taxon>Pseudomonadati</taxon>
        <taxon>Pseudomonadota</taxon>
        <taxon>Alphaproteobacteria</taxon>
        <taxon>Caulobacterales</taxon>
        <taxon>Caulobacteraceae</taxon>
        <taxon>Asticcacaulis</taxon>
    </lineage>
</organism>
<sequence>MRLSALLLSCSLLSLPISLPVWAETVIHVSPTGSDTGDGTAQKPFRTLPRTQTAVRKANAKDDVVVVLGDGTYALNAPLVFTAADGGKNGHSVTWRAAEGATPLISGGFTVTGFTLVDADKRLYVANVPKGTDARQLWVDDVLAERPFIEIKPEDLEYSATGFTIKNPKLAYIADLKHPARLEVEATGIFTDRYAPVKSIDGQVVTMQQPAWDNNTWGYDTLTKPFFANESHLFLVNAPEFFGKVNQWHSRPYQWFVSPEEGKLYLRAALDADVAKLTVTLPRLEVLISISGTVDKPVENLTFEGLRFSYTSWMGPSQPTGYANQQSGAFLKEVSPVRPSEAWKVCGWGCADFERMRLKWNQIPAAIQVSAARNITFARNTFSQLGQVGLGIGNDANAHLSGVGLATQNIRVTRNRFAVLSGSAIMAGGIQTPAHHPDDPRLISQNLVIEDNWITTVSQDYKDNAAVLTTYIDGAQIRHNDISDAPYDAIAVGWGWGYNDAGGNPNYDKKQKGYLHNPVFDTPTTLKNTVIEGNRIHGVKQWYMDGGAIYNLSANPNAVIRNNYIADINNKVALYLDEGSKHFLIENNVVDTQGMWLNINTAGKEYLKRISSNNTARHNWHNSIKTGGRWLKEIDNVADDNYLLPDKNWPPEAQAVIRNAGVRPE</sequence>
<dbReference type="EMBL" id="JAQQKX010000010">
    <property type="protein sequence ID" value="MDC7684150.1"/>
    <property type="molecule type" value="Genomic_DNA"/>
</dbReference>
<keyword evidence="1" id="KW-0732">Signal</keyword>
<evidence type="ECO:0000313" key="2">
    <source>
        <dbReference type="EMBL" id="MDC7684150.1"/>
    </source>
</evidence>
<accession>A0ABT5HVQ3</accession>
<dbReference type="RefSeq" id="WP_272748602.1">
    <property type="nucleotide sequence ID" value="NZ_JAQQKX010000010.1"/>
</dbReference>
<evidence type="ECO:0000313" key="3">
    <source>
        <dbReference type="Proteomes" id="UP001214854"/>
    </source>
</evidence>
<dbReference type="PANTHER" id="PTHR36453:SF1">
    <property type="entry name" value="RIGHT HANDED BETA HELIX DOMAIN-CONTAINING PROTEIN"/>
    <property type="match status" value="1"/>
</dbReference>
<dbReference type="InterPro" id="IPR012334">
    <property type="entry name" value="Pectin_lyas_fold"/>
</dbReference>
<feature type="chain" id="PRO_5045096020" evidence="1">
    <location>
        <begin position="24"/>
        <end position="665"/>
    </location>
</feature>